<evidence type="ECO:0000313" key="5">
    <source>
        <dbReference type="Proteomes" id="UP000553766"/>
    </source>
</evidence>
<feature type="domain" description="GGDEF" evidence="3">
    <location>
        <begin position="268"/>
        <end position="401"/>
    </location>
</feature>
<dbReference type="PROSITE" id="PS50887">
    <property type="entry name" value="GGDEF"/>
    <property type="match status" value="1"/>
</dbReference>
<dbReference type="SUPFAM" id="SSF141868">
    <property type="entry name" value="EAL domain-like"/>
    <property type="match status" value="1"/>
</dbReference>
<evidence type="ECO:0000259" key="2">
    <source>
        <dbReference type="PROSITE" id="PS50883"/>
    </source>
</evidence>
<organism evidence="4 5">
    <name type="scientific">Rubricella aquisinus</name>
    <dbReference type="NCBI Taxonomy" id="2028108"/>
    <lineage>
        <taxon>Bacteria</taxon>
        <taxon>Pseudomonadati</taxon>
        <taxon>Pseudomonadota</taxon>
        <taxon>Alphaproteobacteria</taxon>
        <taxon>Rhodobacterales</taxon>
        <taxon>Paracoccaceae</taxon>
        <taxon>Rubricella</taxon>
    </lineage>
</organism>
<accession>A0A840WTQ4</accession>
<protein>
    <submittedName>
        <fullName evidence="4">Diguanylate cyclase (GGDEF)-like protein</fullName>
    </submittedName>
</protein>
<dbReference type="Proteomes" id="UP000553766">
    <property type="component" value="Unassembled WGS sequence"/>
</dbReference>
<gene>
    <name evidence="4" type="ORF">FHS89_003106</name>
</gene>
<dbReference type="Gene3D" id="3.20.20.450">
    <property type="entry name" value="EAL domain"/>
    <property type="match status" value="1"/>
</dbReference>
<evidence type="ECO:0000313" key="4">
    <source>
        <dbReference type="EMBL" id="MBB5517062.1"/>
    </source>
</evidence>
<dbReference type="RefSeq" id="WP_184013018.1">
    <property type="nucleotide sequence ID" value="NZ_JACIJS010000012.1"/>
</dbReference>
<dbReference type="PROSITE" id="PS50883">
    <property type="entry name" value="EAL"/>
    <property type="match status" value="1"/>
</dbReference>
<dbReference type="SMART" id="SM00267">
    <property type="entry name" value="GGDEF"/>
    <property type="match status" value="1"/>
</dbReference>
<dbReference type="InterPro" id="IPR052155">
    <property type="entry name" value="Biofilm_reg_signaling"/>
</dbReference>
<dbReference type="InterPro" id="IPR000160">
    <property type="entry name" value="GGDEF_dom"/>
</dbReference>
<feature type="transmembrane region" description="Helical" evidence="1">
    <location>
        <begin position="21"/>
        <end position="44"/>
    </location>
</feature>
<dbReference type="EMBL" id="JACIJS010000012">
    <property type="protein sequence ID" value="MBB5517062.1"/>
    <property type="molecule type" value="Genomic_DNA"/>
</dbReference>
<dbReference type="SUPFAM" id="SSF55073">
    <property type="entry name" value="Nucleotide cyclase"/>
    <property type="match status" value="1"/>
</dbReference>
<keyword evidence="1" id="KW-0812">Transmembrane</keyword>
<sequence length="676" mass="75360">MATHNQRREEAFRIARQARRGYVFGLILLASLSAASFGASWFALSNERAHRTLLSVAHEQIHLVQELGLIAARYASIDEPEEQAIWRAELITARNVLLRQHEALLLGDPAQSLPPLTDPLLQSIYFDDPHNVDFALRRFVNLLDLMLMSRNDAINTDIVYQIVSLSRGELPAALDVITTEYRARAQGGIEQLSQITLGAFIATVLSLLLIGRFLFKPVVRRALERTLAVLKAEEALEYSTDHDQITGLPNRHAAHAFFAAKAMRKQKTKIAAIHLDLDDFKMINDVLGHEAGDEVLRVTAKRLAGVVRSSDFVARIGGDDFAVIVPDISDENELIEITNRLRATLAEPMVIQNRTVRVGCAVGVASAEARDTDYERLMVNADIALRDAQSVGDDTVRLYAPAMRAELEERDSLLRDLSRGIESNEIKPFFQPQIDAKTGAVTGFEALVRWNHPKRGVLSPFHFLDLAEKEGFGETIGEIVLSKSLDALIKWEAAGFFVPEVGVNFSSDQLADNGIVDRIRREADAYSVAPERISIEVLETIMIENDDNDVVRNIKRLKENGFSIDLDDFGTGHASISNIRRFDVDRVKIDRSFVSGIDSDENLRKMTLAMVRMAQGLGIDCLAEGVETPGERAVLTQMGCTHLQGYGIGRPMAIHDTFTWLNQYRLFLRSQQKARA</sequence>
<dbReference type="PANTHER" id="PTHR44757:SF2">
    <property type="entry name" value="BIOFILM ARCHITECTURE MAINTENANCE PROTEIN MBAA"/>
    <property type="match status" value="1"/>
</dbReference>
<dbReference type="PANTHER" id="PTHR44757">
    <property type="entry name" value="DIGUANYLATE CYCLASE DGCP"/>
    <property type="match status" value="1"/>
</dbReference>
<dbReference type="Pfam" id="PF00990">
    <property type="entry name" value="GGDEF"/>
    <property type="match status" value="1"/>
</dbReference>
<dbReference type="Gene3D" id="3.30.70.270">
    <property type="match status" value="1"/>
</dbReference>
<dbReference type="InterPro" id="IPR029787">
    <property type="entry name" value="Nucleotide_cyclase"/>
</dbReference>
<comment type="caution">
    <text evidence="4">The sequence shown here is derived from an EMBL/GenBank/DDBJ whole genome shotgun (WGS) entry which is preliminary data.</text>
</comment>
<dbReference type="NCBIfam" id="TIGR00254">
    <property type="entry name" value="GGDEF"/>
    <property type="match status" value="1"/>
</dbReference>
<evidence type="ECO:0000256" key="1">
    <source>
        <dbReference type="SAM" id="Phobius"/>
    </source>
</evidence>
<proteinExistence type="predicted"/>
<name>A0A840WTQ4_9RHOB</name>
<dbReference type="SMART" id="SM00052">
    <property type="entry name" value="EAL"/>
    <property type="match status" value="1"/>
</dbReference>
<keyword evidence="5" id="KW-1185">Reference proteome</keyword>
<dbReference type="AlphaFoldDB" id="A0A840WTQ4"/>
<dbReference type="CDD" id="cd01949">
    <property type="entry name" value="GGDEF"/>
    <property type="match status" value="1"/>
</dbReference>
<evidence type="ECO:0000259" key="3">
    <source>
        <dbReference type="PROSITE" id="PS50887"/>
    </source>
</evidence>
<reference evidence="4 5" key="1">
    <citation type="submission" date="2020-08" db="EMBL/GenBank/DDBJ databases">
        <title>Genomic Encyclopedia of Type Strains, Phase IV (KMG-IV): sequencing the most valuable type-strain genomes for metagenomic binning, comparative biology and taxonomic classification.</title>
        <authorList>
            <person name="Goeker M."/>
        </authorList>
    </citation>
    <scope>NUCLEOTIDE SEQUENCE [LARGE SCALE GENOMIC DNA]</scope>
    <source>
        <strain evidence="4 5">DSM 103377</strain>
    </source>
</reference>
<dbReference type="CDD" id="cd01948">
    <property type="entry name" value="EAL"/>
    <property type="match status" value="1"/>
</dbReference>
<feature type="domain" description="EAL" evidence="2">
    <location>
        <begin position="410"/>
        <end position="665"/>
    </location>
</feature>
<dbReference type="InterPro" id="IPR043128">
    <property type="entry name" value="Rev_trsase/Diguanyl_cyclase"/>
</dbReference>
<dbReference type="Pfam" id="PF00563">
    <property type="entry name" value="EAL"/>
    <property type="match status" value="1"/>
</dbReference>
<dbReference type="InterPro" id="IPR035919">
    <property type="entry name" value="EAL_sf"/>
</dbReference>
<dbReference type="InterPro" id="IPR001633">
    <property type="entry name" value="EAL_dom"/>
</dbReference>
<keyword evidence="1" id="KW-1133">Transmembrane helix</keyword>
<keyword evidence="1" id="KW-0472">Membrane</keyword>